<sequence>MSFLRGTDLNTENCTFINNSIDNDYDDSSSGGAVSYSMSNNVSIKGCTFIANGISSPGAGGAVYSSNNTILHIDNCIFINNTAVNAGAFYSQFDTNVRIKGCTFISNTGFIYFSPFHRNSCHNPSYFRFPSSYP</sequence>
<feature type="domain" description="Right handed beta helix" evidence="1">
    <location>
        <begin position="9"/>
        <end position="111"/>
    </location>
</feature>
<comment type="caution">
    <text evidence="2">The sequence shown here is derived from an EMBL/GenBank/DDBJ whole genome shotgun (WGS) entry which is preliminary data.</text>
</comment>
<dbReference type="InterPro" id="IPR011050">
    <property type="entry name" value="Pectin_lyase_fold/virulence"/>
</dbReference>
<evidence type="ECO:0000313" key="2">
    <source>
        <dbReference type="EMBL" id="MBX8644855.1"/>
    </source>
</evidence>
<dbReference type="InterPro" id="IPR012334">
    <property type="entry name" value="Pectin_lyas_fold"/>
</dbReference>
<dbReference type="SUPFAM" id="SSF51126">
    <property type="entry name" value="Pectin lyase-like"/>
    <property type="match status" value="1"/>
</dbReference>
<protein>
    <submittedName>
        <fullName evidence="2">Right-handed parallel beta-helix repeat-containing protein</fullName>
    </submittedName>
</protein>
<evidence type="ECO:0000313" key="3">
    <source>
        <dbReference type="Proteomes" id="UP000750197"/>
    </source>
</evidence>
<dbReference type="EMBL" id="JAHEAC010000112">
    <property type="protein sequence ID" value="MBX8644855.1"/>
    <property type="molecule type" value="Genomic_DNA"/>
</dbReference>
<evidence type="ECO:0000259" key="1">
    <source>
        <dbReference type="Pfam" id="PF13229"/>
    </source>
</evidence>
<proteinExistence type="predicted"/>
<gene>
    <name evidence="2" type="ORF">KIY12_09090</name>
</gene>
<dbReference type="Gene3D" id="2.160.20.10">
    <property type="entry name" value="Single-stranded right-handed beta-helix, Pectin lyase-like"/>
    <property type="match status" value="1"/>
</dbReference>
<dbReference type="Proteomes" id="UP000750197">
    <property type="component" value="Unassembled WGS sequence"/>
</dbReference>
<reference evidence="2" key="1">
    <citation type="submission" date="2021-05" db="EMBL/GenBank/DDBJ databases">
        <title>Genomic insights into ecological role and evolution of a novel Thermoplasmata order Candidatus Sysuiplasmatales.</title>
        <authorList>
            <person name="Yuan Y."/>
        </authorList>
    </citation>
    <scope>NUCLEOTIDE SEQUENCE</scope>
    <source>
        <strain evidence="2">TUT19-bin139</strain>
    </source>
</reference>
<dbReference type="Pfam" id="PF13229">
    <property type="entry name" value="Beta_helix"/>
    <property type="match status" value="1"/>
</dbReference>
<dbReference type="AlphaFoldDB" id="A0A8J7YQ51"/>
<accession>A0A8J7YQ51</accession>
<dbReference type="InterPro" id="IPR039448">
    <property type="entry name" value="Beta_helix"/>
</dbReference>
<organism evidence="2 3">
    <name type="scientific">Candidatus Sysuiplasma superficiale</name>
    <dbReference type="NCBI Taxonomy" id="2823368"/>
    <lineage>
        <taxon>Archaea</taxon>
        <taxon>Methanobacteriati</taxon>
        <taxon>Thermoplasmatota</taxon>
        <taxon>Thermoplasmata</taxon>
        <taxon>Candidatus Sysuiplasmatales</taxon>
        <taxon>Candidatus Sysuiplasmataceae</taxon>
        <taxon>Candidatus Sysuiplasma</taxon>
    </lineage>
</organism>
<name>A0A8J7YQ51_9ARCH</name>